<organism evidence="1 2">
    <name type="scientific">Triangularia setosa</name>
    <dbReference type="NCBI Taxonomy" id="2587417"/>
    <lineage>
        <taxon>Eukaryota</taxon>
        <taxon>Fungi</taxon>
        <taxon>Dikarya</taxon>
        <taxon>Ascomycota</taxon>
        <taxon>Pezizomycotina</taxon>
        <taxon>Sordariomycetes</taxon>
        <taxon>Sordariomycetidae</taxon>
        <taxon>Sordariales</taxon>
        <taxon>Podosporaceae</taxon>
        <taxon>Triangularia</taxon>
    </lineage>
</organism>
<keyword evidence="2" id="KW-1185">Reference proteome</keyword>
<dbReference type="Gene3D" id="3.40.630.30">
    <property type="match status" value="1"/>
</dbReference>
<protein>
    <recommendedName>
        <fullName evidence="3">N-acetyltransferase domain-containing protein</fullName>
    </recommendedName>
</protein>
<dbReference type="InterPro" id="IPR052523">
    <property type="entry name" value="Trichothecene_AcTrans"/>
</dbReference>
<evidence type="ECO:0008006" key="3">
    <source>
        <dbReference type="Google" id="ProtNLM"/>
    </source>
</evidence>
<comment type="caution">
    <text evidence="1">The sequence shown here is derived from an EMBL/GenBank/DDBJ whole genome shotgun (WGS) entry which is preliminary data.</text>
</comment>
<reference evidence="1" key="2">
    <citation type="submission" date="2023-05" db="EMBL/GenBank/DDBJ databases">
        <authorList>
            <consortium name="Lawrence Berkeley National Laboratory"/>
            <person name="Steindorff A."/>
            <person name="Hensen N."/>
            <person name="Bonometti L."/>
            <person name="Westerberg I."/>
            <person name="Brannstrom I.O."/>
            <person name="Guillou S."/>
            <person name="Cros-Aarteil S."/>
            <person name="Calhoun S."/>
            <person name="Haridas S."/>
            <person name="Kuo A."/>
            <person name="Mondo S."/>
            <person name="Pangilinan J."/>
            <person name="Riley R."/>
            <person name="Labutti K."/>
            <person name="Andreopoulos B."/>
            <person name="Lipzen A."/>
            <person name="Chen C."/>
            <person name="Yanf M."/>
            <person name="Daum C."/>
            <person name="Ng V."/>
            <person name="Clum A."/>
            <person name="Ohm R."/>
            <person name="Martin F."/>
            <person name="Silar P."/>
            <person name="Natvig D."/>
            <person name="Lalanne C."/>
            <person name="Gautier V."/>
            <person name="Ament-Velasquez S.L."/>
            <person name="Kruys A."/>
            <person name="Hutchinson M.I."/>
            <person name="Powell A.J."/>
            <person name="Barry K."/>
            <person name="Miller A.N."/>
            <person name="Grigoriev I.V."/>
            <person name="Debuchy R."/>
            <person name="Gladieux P."/>
            <person name="Thoren M.H."/>
            <person name="Johannesson H."/>
        </authorList>
    </citation>
    <scope>NUCLEOTIDE SEQUENCE</scope>
    <source>
        <strain evidence="1">CBS 892.96</strain>
    </source>
</reference>
<evidence type="ECO:0000313" key="2">
    <source>
        <dbReference type="Proteomes" id="UP001302321"/>
    </source>
</evidence>
<sequence>MIGPEQIHLQILATLPEFQRRGHASSLCKWGMKLVHQERLHDISVMASPMGYDLYTWLGFGIVGTFNIQVPGEEERLTLHAMKYVPDMKLLRVVADNGQCALM</sequence>
<name>A0AAN6VY49_9PEZI</name>
<evidence type="ECO:0000313" key="1">
    <source>
        <dbReference type="EMBL" id="KAK4171944.1"/>
    </source>
</evidence>
<dbReference type="Proteomes" id="UP001302321">
    <property type="component" value="Unassembled WGS sequence"/>
</dbReference>
<accession>A0AAN6VY49</accession>
<dbReference type="EMBL" id="MU866482">
    <property type="protein sequence ID" value="KAK4171944.1"/>
    <property type="molecule type" value="Genomic_DNA"/>
</dbReference>
<dbReference type="InterPro" id="IPR016181">
    <property type="entry name" value="Acyl_CoA_acyltransferase"/>
</dbReference>
<dbReference type="AlphaFoldDB" id="A0AAN6VY49"/>
<gene>
    <name evidence="1" type="ORF">QBC36DRAFT_338927</name>
</gene>
<reference evidence="1" key="1">
    <citation type="journal article" date="2023" name="Mol. Phylogenet. Evol.">
        <title>Genome-scale phylogeny and comparative genomics of the fungal order Sordariales.</title>
        <authorList>
            <person name="Hensen N."/>
            <person name="Bonometti L."/>
            <person name="Westerberg I."/>
            <person name="Brannstrom I.O."/>
            <person name="Guillou S."/>
            <person name="Cros-Aarteil S."/>
            <person name="Calhoun S."/>
            <person name="Haridas S."/>
            <person name="Kuo A."/>
            <person name="Mondo S."/>
            <person name="Pangilinan J."/>
            <person name="Riley R."/>
            <person name="LaButti K."/>
            <person name="Andreopoulos B."/>
            <person name="Lipzen A."/>
            <person name="Chen C."/>
            <person name="Yan M."/>
            <person name="Daum C."/>
            <person name="Ng V."/>
            <person name="Clum A."/>
            <person name="Steindorff A."/>
            <person name="Ohm R.A."/>
            <person name="Martin F."/>
            <person name="Silar P."/>
            <person name="Natvig D.O."/>
            <person name="Lalanne C."/>
            <person name="Gautier V."/>
            <person name="Ament-Velasquez S.L."/>
            <person name="Kruys A."/>
            <person name="Hutchinson M.I."/>
            <person name="Powell A.J."/>
            <person name="Barry K."/>
            <person name="Miller A.N."/>
            <person name="Grigoriev I.V."/>
            <person name="Debuchy R."/>
            <person name="Gladieux P."/>
            <person name="Hiltunen Thoren M."/>
            <person name="Johannesson H."/>
        </authorList>
    </citation>
    <scope>NUCLEOTIDE SEQUENCE</scope>
    <source>
        <strain evidence="1">CBS 892.96</strain>
    </source>
</reference>
<dbReference type="PANTHER" id="PTHR42791">
    <property type="entry name" value="GNAT FAMILY ACETYLTRANSFERASE"/>
    <property type="match status" value="1"/>
</dbReference>
<dbReference type="PANTHER" id="PTHR42791:SF2">
    <property type="entry name" value="N-ACETYLTRANSFERASE DOMAIN-CONTAINING PROTEIN"/>
    <property type="match status" value="1"/>
</dbReference>
<proteinExistence type="predicted"/>
<dbReference type="SUPFAM" id="SSF55729">
    <property type="entry name" value="Acyl-CoA N-acyltransferases (Nat)"/>
    <property type="match status" value="1"/>
</dbReference>